<sequence>MTQPPHSGAAPFDKAARETLTAVARTAVGDLVALDVAQGARAALPAVRQLVRSIPALGAEPAALGDADSDLLAALAELCEVIGWILFDAGLDQAAHRMNSRALDLAGLCGDRAVARLVLLNDSMLHARAERPLAALESAARVAGPRPLPTLVATLVLVRRAHALAMLGASRTAERLISRARSRFLDGPSPHDPPWAWWIDQAELTGHHGWVLARLGARDRAIPLLHEAATAPGPSYRDLFTAELLAALTGARAWREAEDLITELAPRAARIGSARTTQTLTRTATRLRGCAKAPANLRDAAVHLLESVPPHPGGEGRPSR</sequence>
<proteinExistence type="predicted"/>
<organism evidence="1 2">
    <name type="scientific">Streptomyces hundungensis</name>
    <dbReference type="NCBI Taxonomy" id="1077946"/>
    <lineage>
        <taxon>Bacteria</taxon>
        <taxon>Bacillati</taxon>
        <taxon>Actinomycetota</taxon>
        <taxon>Actinomycetes</taxon>
        <taxon>Kitasatosporales</taxon>
        <taxon>Streptomycetaceae</taxon>
        <taxon>Streptomyces</taxon>
    </lineage>
</organism>
<name>A0A387HKA7_9ACTN</name>
<reference evidence="1 2" key="1">
    <citation type="submission" date="2018-10" db="EMBL/GenBank/DDBJ databases">
        <title>Relationship between Morphology and Antimicrobial Activity in Streptomyces.</title>
        <authorList>
            <person name="Kang H.J."/>
            <person name="Kim S.B."/>
        </authorList>
    </citation>
    <scope>NUCLEOTIDE SEQUENCE [LARGE SCALE GENOMIC DNA]</scope>
    <source>
        <strain evidence="1 2">BH38</strain>
    </source>
</reference>
<evidence type="ECO:0000313" key="2">
    <source>
        <dbReference type="Proteomes" id="UP000271554"/>
    </source>
</evidence>
<dbReference type="AlphaFoldDB" id="A0A387HKA7"/>
<dbReference type="RefSeq" id="WP_162952286.1">
    <property type="nucleotide sequence ID" value="NZ_CP032698.1"/>
</dbReference>
<gene>
    <name evidence="1" type="ORF">DWB77_06519</name>
</gene>
<keyword evidence="2" id="KW-1185">Reference proteome</keyword>
<dbReference type="Proteomes" id="UP000271554">
    <property type="component" value="Chromosome"/>
</dbReference>
<accession>A0A387HKA7</accession>
<dbReference type="KEGG" id="shun:DWB77_06519"/>
<protein>
    <submittedName>
        <fullName evidence="1">Uncharacterized protein</fullName>
    </submittedName>
</protein>
<evidence type="ECO:0000313" key="1">
    <source>
        <dbReference type="EMBL" id="AYG84306.1"/>
    </source>
</evidence>
<dbReference type="EMBL" id="CP032698">
    <property type="protein sequence ID" value="AYG84306.1"/>
    <property type="molecule type" value="Genomic_DNA"/>
</dbReference>